<dbReference type="InterPro" id="IPR052155">
    <property type="entry name" value="Biofilm_reg_signaling"/>
</dbReference>
<dbReference type="PROSITE" id="PS50887">
    <property type="entry name" value="GGDEF"/>
    <property type="match status" value="1"/>
</dbReference>
<organism evidence="3 4">
    <name type="scientific">Raoultibacter timonensis</name>
    <dbReference type="NCBI Taxonomy" id="1907662"/>
    <lineage>
        <taxon>Bacteria</taxon>
        <taxon>Bacillati</taxon>
        <taxon>Actinomycetota</taxon>
        <taxon>Coriobacteriia</taxon>
        <taxon>Eggerthellales</taxon>
        <taxon>Eggerthellaceae</taxon>
        <taxon>Raoultibacter</taxon>
    </lineage>
</organism>
<evidence type="ECO:0000259" key="2">
    <source>
        <dbReference type="PROSITE" id="PS50887"/>
    </source>
</evidence>
<dbReference type="PROSITE" id="PS50113">
    <property type="entry name" value="PAC"/>
    <property type="match status" value="2"/>
</dbReference>
<feature type="domain" description="PAC" evidence="1">
    <location>
        <begin position="364"/>
        <end position="418"/>
    </location>
</feature>
<accession>A0ABM7WH54</accession>
<proteinExistence type="predicted"/>
<feature type="domain" description="PAC" evidence="1">
    <location>
        <begin position="236"/>
        <end position="287"/>
    </location>
</feature>
<dbReference type="PANTHER" id="PTHR44757">
    <property type="entry name" value="DIGUANYLATE CYCLASE DGCP"/>
    <property type="match status" value="1"/>
</dbReference>
<dbReference type="InterPro" id="IPR000014">
    <property type="entry name" value="PAS"/>
</dbReference>
<dbReference type="CDD" id="cd00130">
    <property type="entry name" value="PAS"/>
    <property type="match status" value="1"/>
</dbReference>
<feature type="domain" description="GGDEF" evidence="2">
    <location>
        <begin position="449"/>
        <end position="579"/>
    </location>
</feature>
<dbReference type="CDD" id="cd01949">
    <property type="entry name" value="GGDEF"/>
    <property type="match status" value="1"/>
</dbReference>
<dbReference type="NCBIfam" id="TIGR00229">
    <property type="entry name" value="sensory_box"/>
    <property type="match status" value="1"/>
</dbReference>
<dbReference type="EMBL" id="AP025564">
    <property type="protein sequence ID" value="BDE95584.1"/>
    <property type="molecule type" value="Genomic_DNA"/>
</dbReference>
<name>A0ABM7WH54_9ACTN</name>
<dbReference type="Pfam" id="PF08447">
    <property type="entry name" value="PAS_3"/>
    <property type="match status" value="1"/>
</dbReference>
<dbReference type="InterPro" id="IPR032710">
    <property type="entry name" value="NTF2-like_dom_sf"/>
</dbReference>
<dbReference type="SMART" id="SM00267">
    <property type="entry name" value="GGDEF"/>
    <property type="match status" value="1"/>
</dbReference>
<dbReference type="InterPro" id="IPR043128">
    <property type="entry name" value="Rev_trsase/Diguanyl_cyclase"/>
</dbReference>
<keyword evidence="4" id="KW-1185">Reference proteome</keyword>
<dbReference type="InterPro" id="IPR001610">
    <property type="entry name" value="PAC"/>
</dbReference>
<sequence length="581" mass="65021">MNPLFGHAVEFVSDTVHRFYGGKEIDRVVERFADDFSWIGAGEIEFSTDSADIVSYLVERAPLAPPCDVSEEEFHLVNVTDRTCTVMGRYRVRTGAESGMVLEEHQRCSYELVDDGGSLKIRHVHVSNPYQAMKDEPYFPFEAGTQSYEYLQQLLREKTEMIDLITKNTNGGLKVSEDDDLYTFAYVNEGLAGLLGYTVDEFMEMSGGTAVGAVYPPDLENALSDVARCFASGPTYETEYRIRKKDGTLAWVLDSGRKVPLADGTVKINSVIMDITSRKTIEEELRLEQERYRVALRSVTDVLFEYEVETDTLVEFQRPEGATDENPLQERRIPCYSSRMKDGFWLVLEDFKRLPDLLEDGQTATFDVRRSSVEPGARQGWVRLHIMVVRDPAGKPVRVIGSWKDVTDEHSRIEELEDRARRDPLTKLYNQVAANDLVGSALADCLARGTGVLYVIDVDDFKTVNDTVGHLMGDDLLVEVARAIEGTFADNGGIAARVGGDEFLAFLPTADRDRAVEVSGDLSDAVRDIRVSGRRVTLSVGMAMVGEDGDSYELLFEAGDRALYRAKREGKDRTEFADGEQ</sequence>
<dbReference type="InterPro" id="IPR029787">
    <property type="entry name" value="Nucleotide_cyclase"/>
</dbReference>
<dbReference type="Gene3D" id="3.30.70.270">
    <property type="match status" value="1"/>
</dbReference>
<evidence type="ECO:0000313" key="4">
    <source>
        <dbReference type="Proteomes" id="UP001320544"/>
    </source>
</evidence>
<protein>
    <submittedName>
        <fullName evidence="3">Diguanylate cyclase</fullName>
    </submittedName>
</protein>
<dbReference type="SUPFAM" id="SSF54427">
    <property type="entry name" value="NTF2-like"/>
    <property type="match status" value="1"/>
</dbReference>
<evidence type="ECO:0000259" key="1">
    <source>
        <dbReference type="PROSITE" id="PS50113"/>
    </source>
</evidence>
<dbReference type="Pfam" id="PF00990">
    <property type="entry name" value="GGDEF"/>
    <property type="match status" value="1"/>
</dbReference>
<dbReference type="InterPro" id="IPR000700">
    <property type="entry name" value="PAS-assoc_C"/>
</dbReference>
<dbReference type="SMART" id="SM00086">
    <property type="entry name" value="PAC"/>
    <property type="match status" value="2"/>
</dbReference>
<reference evidence="3 4" key="1">
    <citation type="submission" date="2022-01" db="EMBL/GenBank/DDBJ databases">
        <title>Novel bile acid biosynthetic pathways are enriched in the microbiome of centenarians.</title>
        <authorList>
            <person name="Sato Y."/>
            <person name="Atarashi K."/>
            <person name="Plichta R.D."/>
            <person name="Arai Y."/>
            <person name="Sasajima S."/>
            <person name="Kearney M.S."/>
            <person name="Suda W."/>
            <person name="Takeshita K."/>
            <person name="Sasaki T."/>
            <person name="Okamoto S."/>
            <person name="Skelly N.A."/>
            <person name="Okamura Y."/>
            <person name="Vlamakis H."/>
            <person name="Li Y."/>
            <person name="Tanoue T."/>
            <person name="Takei H."/>
            <person name="Nittono H."/>
            <person name="Narushima S."/>
            <person name="Irie J."/>
            <person name="Itoh H."/>
            <person name="Moriya K."/>
            <person name="Sugiura Y."/>
            <person name="Suematsu M."/>
            <person name="Moritoki N."/>
            <person name="Shibata S."/>
            <person name="Littman R.D."/>
            <person name="Fischbach A.M."/>
            <person name="Uwamino Y."/>
            <person name="Inoue T."/>
            <person name="Honda A."/>
            <person name="Hattori M."/>
            <person name="Murai T."/>
            <person name="Xavier J.R."/>
            <person name="Hirose N."/>
            <person name="Honda K."/>
        </authorList>
    </citation>
    <scope>NUCLEOTIDE SEQUENCE [LARGE SCALE GENOMIC DNA]</scope>
    <source>
        <strain evidence="3 4">CE91-St30</strain>
    </source>
</reference>
<dbReference type="InterPro" id="IPR013655">
    <property type="entry name" value="PAS_fold_3"/>
</dbReference>
<dbReference type="RefSeq" id="WP_244411922.1">
    <property type="nucleotide sequence ID" value="NZ_AP025564.1"/>
</dbReference>
<dbReference type="InterPro" id="IPR000160">
    <property type="entry name" value="GGDEF_dom"/>
</dbReference>
<gene>
    <name evidence="3" type="ORF">CE91St30_09170</name>
</gene>
<dbReference type="PANTHER" id="PTHR44757:SF2">
    <property type="entry name" value="BIOFILM ARCHITECTURE MAINTENANCE PROTEIN MBAA"/>
    <property type="match status" value="1"/>
</dbReference>
<dbReference type="SUPFAM" id="SSF55073">
    <property type="entry name" value="Nucleotide cyclase"/>
    <property type="match status" value="1"/>
</dbReference>
<dbReference type="SUPFAM" id="SSF55785">
    <property type="entry name" value="PYP-like sensor domain (PAS domain)"/>
    <property type="match status" value="1"/>
</dbReference>
<evidence type="ECO:0000313" key="3">
    <source>
        <dbReference type="EMBL" id="BDE95584.1"/>
    </source>
</evidence>
<dbReference type="Gene3D" id="3.10.450.50">
    <property type="match status" value="1"/>
</dbReference>
<dbReference type="Gene3D" id="3.30.450.20">
    <property type="entry name" value="PAS domain"/>
    <property type="match status" value="2"/>
</dbReference>
<dbReference type="NCBIfam" id="TIGR00254">
    <property type="entry name" value="GGDEF"/>
    <property type="match status" value="1"/>
</dbReference>
<dbReference type="Proteomes" id="UP001320544">
    <property type="component" value="Chromosome"/>
</dbReference>
<dbReference type="InterPro" id="IPR035965">
    <property type="entry name" value="PAS-like_dom_sf"/>
</dbReference>